<comment type="caution">
    <text evidence="3">The sequence shown here is derived from an EMBL/GenBank/DDBJ whole genome shotgun (WGS) entry which is preliminary data.</text>
</comment>
<evidence type="ECO:0000256" key="2">
    <source>
        <dbReference type="ARBA" id="ARBA00022801"/>
    </source>
</evidence>
<evidence type="ECO:0000313" key="3">
    <source>
        <dbReference type="EMBL" id="GGJ19178.1"/>
    </source>
</evidence>
<evidence type="ECO:0000313" key="4">
    <source>
        <dbReference type="Proteomes" id="UP000632222"/>
    </source>
</evidence>
<dbReference type="CDD" id="cd00586">
    <property type="entry name" value="4HBT"/>
    <property type="match status" value="1"/>
</dbReference>
<keyword evidence="4" id="KW-1185">Reference proteome</keyword>
<dbReference type="PIRSF" id="PIRSF003230">
    <property type="entry name" value="YbgC"/>
    <property type="match status" value="1"/>
</dbReference>
<sequence>MEYSTHIRVRYAETDQMGVAHHSNYAVWMELARVEFMRELQMDYREVEKQGIYLMLTRLDVRFRRAARFDDVVHIKVVVSEVKSRTMAFDYLLTSEAGETVATGTTEHIATDKNYRPVRIPDNLLASMQ</sequence>
<accession>A0ABQ2CTE5</accession>
<dbReference type="SUPFAM" id="SSF54637">
    <property type="entry name" value="Thioesterase/thiol ester dehydrase-isomerase"/>
    <property type="match status" value="1"/>
</dbReference>
<dbReference type="EMBL" id="BMOD01000001">
    <property type="protein sequence ID" value="GGJ19178.1"/>
    <property type="molecule type" value="Genomic_DNA"/>
</dbReference>
<dbReference type="NCBIfam" id="TIGR00051">
    <property type="entry name" value="YbgC/FadM family acyl-CoA thioesterase"/>
    <property type="match status" value="1"/>
</dbReference>
<gene>
    <name evidence="3" type="ORF">GCM10008938_01520</name>
</gene>
<keyword evidence="2" id="KW-0378">Hydrolase</keyword>
<dbReference type="InterPro" id="IPR006684">
    <property type="entry name" value="YbgC/YbaW"/>
</dbReference>
<dbReference type="PANTHER" id="PTHR31793:SF27">
    <property type="entry name" value="NOVEL THIOESTERASE SUPERFAMILY DOMAIN AND SAPOSIN A-TYPE DOMAIN CONTAINING PROTEIN (0610012H03RIK)"/>
    <property type="match status" value="1"/>
</dbReference>
<dbReference type="InterPro" id="IPR029069">
    <property type="entry name" value="HotDog_dom_sf"/>
</dbReference>
<evidence type="ECO:0000256" key="1">
    <source>
        <dbReference type="ARBA" id="ARBA00005953"/>
    </source>
</evidence>
<dbReference type="PANTHER" id="PTHR31793">
    <property type="entry name" value="4-HYDROXYBENZOYL-COA THIOESTERASE FAMILY MEMBER"/>
    <property type="match status" value="1"/>
</dbReference>
<dbReference type="InterPro" id="IPR050563">
    <property type="entry name" value="4-hydroxybenzoyl-CoA_TE"/>
</dbReference>
<organism evidence="3 4">
    <name type="scientific">Deinococcus roseus</name>
    <dbReference type="NCBI Taxonomy" id="392414"/>
    <lineage>
        <taxon>Bacteria</taxon>
        <taxon>Thermotogati</taxon>
        <taxon>Deinococcota</taxon>
        <taxon>Deinococci</taxon>
        <taxon>Deinococcales</taxon>
        <taxon>Deinococcaceae</taxon>
        <taxon>Deinococcus</taxon>
    </lineage>
</organism>
<dbReference type="Pfam" id="PF13279">
    <property type="entry name" value="4HBT_2"/>
    <property type="match status" value="1"/>
</dbReference>
<comment type="similarity">
    <text evidence="1">Belongs to the 4-hydroxybenzoyl-CoA thioesterase family.</text>
</comment>
<reference evidence="4" key="1">
    <citation type="journal article" date="2019" name="Int. J. Syst. Evol. Microbiol.">
        <title>The Global Catalogue of Microorganisms (GCM) 10K type strain sequencing project: providing services to taxonomists for standard genome sequencing and annotation.</title>
        <authorList>
            <consortium name="The Broad Institute Genomics Platform"/>
            <consortium name="The Broad Institute Genome Sequencing Center for Infectious Disease"/>
            <person name="Wu L."/>
            <person name="Ma J."/>
        </authorList>
    </citation>
    <scope>NUCLEOTIDE SEQUENCE [LARGE SCALE GENOMIC DNA]</scope>
    <source>
        <strain evidence="4">JCM 14370</strain>
    </source>
</reference>
<protein>
    <submittedName>
        <fullName evidence="3">4-hydroxybenzoyl-CoA thioesterase</fullName>
    </submittedName>
</protein>
<dbReference type="Gene3D" id="3.10.129.10">
    <property type="entry name" value="Hotdog Thioesterase"/>
    <property type="match status" value="1"/>
</dbReference>
<name>A0ABQ2CTE5_9DEIO</name>
<dbReference type="Proteomes" id="UP000632222">
    <property type="component" value="Unassembled WGS sequence"/>
</dbReference>
<proteinExistence type="inferred from homology"/>
<dbReference type="RefSeq" id="WP_188998344.1">
    <property type="nucleotide sequence ID" value="NZ_BMOD01000001.1"/>
</dbReference>